<keyword evidence="1" id="KW-0472">Membrane</keyword>
<comment type="caution">
    <text evidence="2">The sequence shown here is derived from an EMBL/GenBank/DDBJ whole genome shotgun (WGS) entry which is preliminary data.</text>
</comment>
<feature type="transmembrane region" description="Helical" evidence="1">
    <location>
        <begin position="32"/>
        <end position="53"/>
    </location>
</feature>
<organism evidence="2 3">
    <name type="scientific">Symbiodinium natans</name>
    <dbReference type="NCBI Taxonomy" id="878477"/>
    <lineage>
        <taxon>Eukaryota</taxon>
        <taxon>Sar</taxon>
        <taxon>Alveolata</taxon>
        <taxon>Dinophyceae</taxon>
        <taxon>Suessiales</taxon>
        <taxon>Symbiodiniaceae</taxon>
        <taxon>Symbiodinium</taxon>
    </lineage>
</organism>
<accession>A0A812NT45</accession>
<evidence type="ECO:0000256" key="1">
    <source>
        <dbReference type="SAM" id="Phobius"/>
    </source>
</evidence>
<reference evidence="2" key="1">
    <citation type="submission" date="2021-02" db="EMBL/GenBank/DDBJ databases">
        <authorList>
            <person name="Dougan E. K."/>
            <person name="Rhodes N."/>
            <person name="Thang M."/>
            <person name="Chan C."/>
        </authorList>
    </citation>
    <scope>NUCLEOTIDE SEQUENCE</scope>
</reference>
<dbReference type="AlphaFoldDB" id="A0A812NT45"/>
<keyword evidence="1" id="KW-1133">Transmembrane helix</keyword>
<dbReference type="Proteomes" id="UP000604046">
    <property type="component" value="Unassembled WGS sequence"/>
</dbReference>
<sequence>MMLYFVLTCELIHSNIHLSCFVLLVASLWWELFLYLGILVFLTASFASALACLPQSSSLGGVQLRDFHDLPSGFQSLLAVAVKTYSANNFEEIAEAPEPLLVWFVLGFAGFWHVFLMNLMVAQLCTRFATSFTDALGYARLKRGSNIFDSAMSLISDRRWRRFVLSLKLDVPCPLDASDPGPAGGVPTHEEFDGSSGLALHRFGGLASPSEPWPELRDHEERRFL</sequence>
<proteinExistence type="predicted"/>
<protein>
    <recommendedName>
        <fullName evidence="4">Ion transport domain-containing protein</fullName>
    </recommendedName>
</protein>
<evidence type="ECO:0008006" key="4">
    <source>
        <dbReference type="Google" id="ProtNLM"/>
    </source>
</evidence>
<keyword evidence="1" id="KW-0812">Transmembrane</keyword>
<dbReference type="OrthoDB" id="443275at2759"/>
<dbReference type="EMBL" id="CAJNDS010002068">
    <property type="protein sequence ID" value="CAE7302443.1"/>
    <property type="molecule type" value="Genomic_DNA"/>
</dbReference>
<evidence type="ECO:0000313" key="2">
    <source>
        <dbReference type="EMBL" id="CAE7302443.1"/>
    </source>
</evidence>
<feature type="transmembrane region" description="Helical" evidence="1">
    <location>
        <begin position="100"/>
        <end position="121"/>
    </location>
</feature>
<name>A0A812NT45_9DINO</name>
<evidence type="ECO:0000313" key="3">
    <source>
        <dbReference type="Proteomes" id="UP000604046"/>
    </source>
</evidence>
<gene>
    <name evidence="2" type="ORF">SNAT2548_LOCUS15908</name>
</gene>
<keyword evidence="3" id="KW-1185">Reference proteome</keyword>